<dbReference type="Proteomes" id="UP001183777">
    <property type="component" value="Unassembled WGS sequence"/>
</dbReference>
<gene>
    <name evidence="1" type="ORF">RM649_03490</name>
</gene>
<organism evidence="1 2">
    <name type="scientific">Streptomyces salyersiae</name>
    <dbReference type="NCBI Taxonomy" id="3075530"/>
    <lineage>
        <taxon>Bacteria</taxon>
        <taxon>Bacillati</taxon>
        <taxon>Actinomycetota</taxon>
        <taxon>Actinomycetes</taxon>
        <taxon>Kitasatosporales</taxon>
        <taxon>Streptomycetaceae</taxon>
        <taxon>Streptomyces</taxon>
    </lineage>
</organism>
<proteinExistence type="predicted"/>
<comment type="caution">
    <text evidence="1">The sequence shown here is derived from an EMBL/GenBank/DDBJ whole genome shotgun (WGS) entry which is preliminary data.</text>
</comment>
<sequence>MNQCTGLLFLPPPAYVTRLATPDRPMEAGHVLCELGEGHDDDHAGVLWDDDANDGAVWARWDGYRRCLVGLPWCTATDVEGDACGLFAGHPSGHSWEVVDPTQEAILAHLVQEHPHLHRDQDGPDSS</sequence>
<dbReference type="RefSeq" id="WP_311654827.1">
    <property type="nucleotide sequence ID" value="NZ_JAVREX010000001.1"/>
</dbReference>
<reference evidence="2" key="1">
    <citation type="submission" date="2023-07" db="EMBL/GenBank/DDBJ databases">
        <title>30 novel species of actinomycetes from the DSMZ collection.</title>
        <authorList>
            <person name="Nouioui I."/>
        </authorList>
    </citation>
    <scope>NUCLEOTIDE SEQUENCE [LARGE SCALE GENOMIC DNA]</scope>
    <source>
        <strain evidence="2">DSM 41770</strain>
    </source>
</reference>
<protein>
    <submittedName>
        <fullName evidence="1">Uncharacterized protein</fullName>
    </submittedName>
</protein>
<dbReference type="EMBL" id="JAVREX010000001">
    <property type="protein sequence ID" value="MDT0426711.1"/>
    <property type="molecule type" value="Genomic_DNA"/>
</dbReference>
<accession>A0ABU2RDP5</accession>
<evidence type="ECO:0000313" key="1">
    <source>
        <dbReference type="EMBL" id="MDT0426711.1"/>
    </source>
</evidence>
<name>A0ABU2RDP5_9ACTN</name>
<keyword evidence="2" id="KW-1185">Reference proteome</keyword>
<evidence type="ECO:0000313" key="2">
    <source>
        <dbReference type="Proteomes" id="UP001183777"/>
    </source>
</evidence>